<name>A0AAP0BS66_9ASPA</name>
<feature type="domain" description="Reverse transcriptase RNase H-like" evidence="11">
    <location>
        <begin position="564"/>
        <end position="663"/>
    </location>
</feature>
<dbReference type="InterPro" id="IPR036397">
    <property type="entry name" value="RNaseH_sf"/>
</dbReference>
<evidence type="ECO:0000259" key="12">
    <source>
        <dbReference type="Pfam" id="PF17921"/>
    </source>
</evidence>
<evidence type="ECO:0000256" key="3">
    <source>
        <dbReference type="ARBA" id="ARBA00022679"/>
    </source>
</evidence>
<dbReference type="Gene3D" id="1.10.340.70">
    <property type="match status" value="1"/>
</dbReference>
<evidence type="ECO:0000256" key="4">
    <source>
        <dbReference type="ARBA" id="ARBA00022695"/>
    </source>
</evidence>
<reference evidence="13 14" key="1">
    <citation type="journal article" date="2022" name="Nat. Plants">
        <title>Genomes of leafy and leafless Platanthera orchids illuminate the evolution of mycoheterotrophy.</title>
        <authorList>
            <person name="Li M.H."/>
            <person name="Liu K.W."/>
            <person name="Li Z."/>
            <person name="Lu H.C."/>
            <person name="Ye Q.L."/>
            <person name="Zhang D."/>
            <person name="Wang J.Y."/>
            <person name="Li Y.F."/>
            <person name="Zhong Z.M."/>
            <person name="Liu X."/>
            <person name="Yu X."/>
            <person name="Liu D.K."/>
            <person name="Tu X.D."/>
            <person name="Liu B."/>
            <person name="Hao Y."/>
            <person name="Liao X.Y."/>
            <person name="Jiang Y.T."/>
            <person name="Sun W.H."/>
            <person name="Chen J."/>
            <person name="Chen Y.Q."/>
            <person name="Ai Y."/>
            <person name="Zhai J.W."/>
            <person name="Wu S.S."/>
            <person name="Zhou Z."/>
            <person name="Hsiao Y.Y."/>
            <person name="Wu W.L."/>
            <person name="Chen Y.Y."/>
            <person name="Lin Y.F."/>
            <person name="Hsu J.L."/>
            <person name="Li C.Y."/>
            <person name="Wang Z.W."/>
            <person name="Zhao X."/>
            <person name="Zhong W.Y."/>
            <person name="Ma X.K."/>
            <person name="Ma L."/>
            <person name="Huang J."/>
            <person name="Chen G.Z."/>
            <person name="Huang M.Z."/>
            <person name="Huang L."/>
            <person name="Peng D.H."/>
            <person name="Luo Y.B."/>
            <person name="Zou S.Q."/>
            <person name="Chen S.P."/>
            <person name="Lan S."/>
            <person name="Tsai W.C."/>
            <person name="Van de Peer Y."/>
            <person name="Liu Z.J."/>
        </authorList>
    </citation>
    <scope>NUCLEOTIDE SEQUENCE [LARGE SCALE GENOMIC DNA]</scope>
    <source>
        <strain evidence="13">Lor287</strain>
    </source>
</reference>
<evidence type="ECO:0000256" key="2">
    <source>
        <dbReference type="ARBA" id="ARBA00022670"/>
    </source>
</evidence>
<dbReference type="Pfam" id="PF17921">
    <property type="entry name" value="Integrase_H2C2"/>
    <property type="match status" value="1"/>
</dbReference>
<dbReference type="SUPFAM" id="SSF50630">
    <property type="entry name" value="Acid proteases"/>
    <property type="match status" value="1"/>
</dbReference>
<dbReference type="EC" id="2.7.7.49" evidence="1"/>
<evidence type="ECO:0000259" key="10">
    <source>
        <dbReference type="Pfam" id="PF00078"/>
    </source>
</evidence>
<keyword evidence="3" id="KW-0808">Transferase</keyword>
<feature type="domain" description="Reverse transcriptase" evidence="10">
    <location>
        <begin position="442"/>
        <end position="547"/>
    </location>
</feature>
<keyword evidence="4" id="KW-0548">Nucleotidyltransferase</keyword>
<dbReference type="CDD" id="cd01647">
    <property type="entry name" value="RT_LTR"/>
    <property type="match status" value="1"/>
</dbReference>
<dbReference type="Gene3D" id="3.30.420.10">
    <property type="entry name" value="Ribonuclease H-like superfamily/Ribonuclease H"/>
    <property type="match status" value="1"/>
</dbReference>
<dbReference type="Gene3D" id="3.30.70.270">
    <property type="match status" value="1"/>
</dbReference>
<dbReference type="InterPro" id="IPR050951">
    <property type="entry name" value="Retrovirus_Pol_polyprotein"/>
</dbReference>
<dbReference type="PANTHER" id="PTHR37984">
    <property type="entry name" value="PROTEIN CBG26694"/>
    <property type="match status" value="1"/>
</dbReference>
<evidence type="ECO:0000256" key="8">
    <source>
        <dbReference type="ARBA" id="ARBA00022918"/>
    </source>
</evidence>
<dbReference type="GO" id="GO:0008233">
    <property type="term" value="F:peptidase activity"/>
    <property type="evidence" value="ECO:0007669"/>
    <property type="project" value="UniProtKB-KW"/>
</dbReference>
<dbReference type="SUPFAM" id="SSF56672">
    <property type="entry name" value="DNA/RNA polymerases"/>
    <property type="match status" value="1"/>
</dbReference>
<keyword evidence="7" id="KW-0378">Hydrolase</keyword>
<dbReference type="GO" id="GO:0003964">
    <property type="term" value="F:RNA-directed DNA polymerase activity"/>
    <property type="evidence" value="ECO:0007669"/>
    <property type="project" value="UniProtKB-KW"/>
</dbReference>
<keyword evidence="2" id="KW-0645">Protease</keyword>
<feature type="compositionally biased region" description="Acidic residues" evidence="9">
    <location>
        <begin position="141"/>
        <end position="159"/>
    </location>
</feature>
<evidence type="ECO:0000256" key="5">
    <source>
        <dbReference type="ARBA" id="ARBA00022722"/>
    </source>
</evidence>
<dbReference type="Gene3D" id="2.40.70.10">
    <property type="entry name" value="Acid Proteases"/>
    <property type="match status" value="1"/>
</dbReference>
<dbReference type="InterPro" id="IPR021109">
    <property type="entry name" value="Peptidase_aspartic_dom_sf"/>
</dbReference>
<gene>
    <name evidence="13" type="ORF">KSP39_PZI005439</name>
</gene>
<evidence type="ECO:0000256" key="9">
    <source>
        <dbReference type="SAM" id="MobiDB-lite"/>
    </source>
</evidence>
<dbReference type="InterPro" id="IPR043128">
    <property type="entry name" value="Rev_trsase/Diguanyl_cyclase"/>
</dbReference>
<sequence length="869" mass="98580">MISEEHAISLCLAGLREDIQYGVRMFYPKSLQETFSLAHLQEQQLSYRQRKSTFTVEDSYRREERGGSTSRPAFRAAGPVPNQSQQSSPAGGRNRVTSSEMDEKRRKGLCFWCDQRYTPGHKCANRTQSYSLEVVVEAVDSNEVDEETSGQVEWEEGEGDQPVAQVSAHALTGISSYQTMRVTASYHGQSINVLIDSESTHNFLDEGAARRLNCEFVPMTPFLVAVADGKKLSSSYKVNNFTWRMQGVGFTSEMLILPLGGCEVVLGVQWLVTLGPVQWDFYNLKMEFSNQGRRVILRGSKQGNGPWSKDKRLQKLMGKEGRLSMLALCSIQERPDWNPESGMADFTSWKLLGMPPAIVDQRALGELLTSFADLFVEPKGLPPKRALEHRIVLKDDSAQVNLRPYRYPPLQKSEIERLTDEMMSTGVIRHSCSPFASPVVLVKKSDGSWRLCVDYRQLNQNTVKDKFPIPLIEELIDELNGVVFFSKLDLRAGYHQMRMAEEDIHKTAFRTHQGHYEFLVMPFGLTNAPATFQGLMNRLFQDAEAAFQKFKRAVSQPPVLQQPDFQQPFVVETDAADAGVGAVLLQKERLIAFFSKALGPKNVGLSTYEKELLAIVLAVQHWRHYLVGCSFIIRTDHQSLKFMLEQKFATPVQQRYMSKLMGYEFTVQYKRGKETVCVDALSRVHDSPDASLCVLVTLQSDLLNLIRQSWVEDERLQQIIAAKTADIGAYPKYLWQQGALTRKGRLVVGNNAALRTRIFQLYHDSALGGHSGITATYKRLKRRLYWKRMKSELYEYIQHCEVCQQCKSDTQRPMGLLQPLPIPERIWQEISLDLIEGLPKSNGKSTILVVVDRLSKQGHLMALHHPYTA</sequence>
<dbReference type="GO" id="GO:0006508">
    <property type="term" value="P:proteolysis"/>
    <property type="evidence" value="ECO:0007669"/>
    <property type="project" value="UniProtKB-KW"/>
</dbReference>
<evidence type="ECO:0000313" key="13">
    <source>
        <dbReference type="EMBL" id="KAK8949103.1"/>
    </source>
</evidence>
<dbReference type="AlphaFoldDB" id="A0AAP0BS66"/>
<protein>
    <recommendedName>
        <fullName evidence="1">RNA-directed DNA polymerase</fullName>
        <ecNumber evidence="1">2.7.7.49</ecNumber>
    </recommendedName>
</protein>
<dbReference type="InterPro" id="IPR041373">
    <property type="entry name" value="RT_RNaseH"/>
</dbReference>
<proteinExistence type="predicted"/>
<feature type="region of interest" description="Disordered" evidence="9">
    <location>
        <begin position="141"/>
        <end position="161"/>
    </location>
</feature>
<dbReference type="CDD" id="cd00303">
    <property type="entry name" value="retropepsin_like"/>
    <property type="match status" value="1"/>
</dbReference>
<feature type="region of interest" description="Disordered" evidence="9">
    <location>
        <begin position="57"/>
        <end position="101"/>
    </location>
</feature>
<evidence type="ECO:0000256" key="6">
    <source>
        <dbReference type="ARBA" id="ARBA00022759"/>
    </source>
</evidence>
<accession>A0AAP0BS66</accession>
<keyword evidence="8" id="KW-0695">RNA-directed DNA polymerase</keyword>
<evidence type="ECO:0000259" key="11">
    <source>
        <dbReference type="Pfam" id="PF17917"/>
    </source>
</evidence>
<dbReference type="InterPro" id="IPR041588">
    <property type="entry name" value="Integrase_H2C2"/>
</dbReference>
<dbReference type="InterPro" id="IPR043502">
    <property type="entry name" value="DNA/RNA_pol_sf"/>
</dbReference>
<keyword evidence="5" id="KW-0540">Nuclease</keyword>
<organism evidence="13 14">
    <name type="scientific">Platanthera zijinensis</name>
    <dbReference type="NCBI Taxonomy" id="2320716"/>
    <lineage>
        <taxon>Eukaryota</taxon>
        <taxon>Viridiplantae</taxon>
        <taxon>Streptophyta</taxon>
        <taxon>Embryophyta</taxon>
        <taxon>Tracheophyta</taxon>
        <taxon>Spermatophyta</taxon>
        <taxon>Magnoliopsida</taxon>
        <taxon>Liliopsida</taxon>
        <taxon>Asparagales</taxon>
        <taxon>Orchidaceae</taxon>
        <taxon>Orchidoideae</taxon>
        <taxon>Orchideae</taxon>
        <taxon>Orchidinae</taxon>
        <taxon>Platanthera</taxon>
    </lineage>
</organism>
<keyword evidence="6" id="KW-0255">Endonuclease</keyword>
<dbReference type="Proteomes" id="UP001418222">
    <property type="component" value="Unassembled WGS sequence"/>
</dbReference>
<dbReference type="Gene3D" id="3.10.10.10">
    <property type="entry name" value="HIV Type 1 Reverse Transcriptase, subunit A, domain 1"/>
    <property type="match status" value="1"/>
</dbReference>
<evidence type="ECO:0000256" key="7">
    <source>
        <dbReference type="ARBA" id="ARBA00022801"/>
    </source>
</evidence>
<comment type="caution">
    <text evidence="13">The sequence shown here is derived from an EMBL/GenBank/DDBJ whole genome shotgun (WGS) entry which is preliminary data.</text>
</comment>
<dbReference type="Pfam" id="PF08284">
    <property type="entry name" value="RVP_2"/>
    <property type="match status" value="1"/>
</dbReference>
<dbReference type="GO" id="GO:0004519">
    <property type="term" value="F:endonuclease activity"/>
    <property type="evidence" value="ECO:0007669"/>
    <property type="project" value="UniProtKB-KW"/>
</dbReference>
<evidence type="ECO:0000313" key="14">
    <source>
        <dbReference type="Proteomes" id="UP001418222"/>
    </source>
</evidence>
<feature type="compositionally biased region" description="Polar residues" evidence="9">
    <location>
        <begin position="81"/>
        <end position="99"/>
    </location>
</feature>
<dbReference type="CDD" id="cd09274">
    <property type="entry name" value="RNase_HI_RT_Ty3"/>
    <property type="match status" value="1"/>
</dbReference>
<evidence type="ECO:0000256" key="1">
    <source>
        <dbReference type="ARBA" id="ARBA00012493"/>
    </source>
</evidence>
<dbReference type="Gene3D" id="3.10.20.370">
    <property type="match status" value="1"/>
</dbReference>
<keyword evidence="14" id="KW-1185">Reference proteome</keyword>
<dbReference type="Pfam" id="PF00078">
    <property type="entry name" value="RVT_1"/>
    <property type="match status" value="1"/>
</dbReference>
<dbReference type="GO" id="GO:0003676">
    <property type="term" value="F:nucleic acid binding"/>
    <property type="evidence" value="ECO:0007669"/>
    <property type="project" value="InterPro"/>
</dbReference>
<dbReference type="PANTHER" id="PTHR37984:SF5">
    <property type="entry name" value="PROTEIN NYNRIN-LIKE"/>
    <property type="match status" value="1"/>
</dbReference>
<dbReference type="EMBL" id="JBBWWQ010000004">
    <property type="protein sequence ID" value="KAK8949103.1"/>
    <property type="molecule type" value="Genomic_DNA"/>
</dbReference>
<feature type="domain" description="Integrase zinc-binding" evidence="12">
    <location>
        <begin position="751"/>
        <end position="808"/>
    </location>
</feature>
<dbReference type="Pfam" id="PF17917">
    <property type="entry name" value="RT_RNaseH"/>
    <property type="match status" value="1"/>
</dbReference>
<dbReference type="InterPro" id="IPR000477">
    <property type="entry name" value="RT_dom"/>
</dbReference>
<dbReference type="FunFam" id="1.10.340.70:FF:000001">
    <property type="entry name" value="Retrovirus-related Pol polyprotein from transposon gypsy-like Protein"/>
    <property type="match status" value="1"/>
</dbReference>
<dbReference type="FunFam" id="3.10.10.10:FF:000007">
    <property type="entry name" value="Retrovirus-related Pol polyprotein from transposon 17.6-like Protein"/>
    <property type="match status" value="1"/>
</dbReference>